<evidence type="ECO:0000256" key="3">
    <source>
        <dbReference type="ARBA" id="ARBA00023125"/>
    </source>
</evidence>
<dbReference type="Pfam" id="PF00126">
    <property type="entry name" value="HTH_1"/>
    <property type="match status" value="1"/>
</dbReference>
<dbReference type="Gene3D" id="3.40.190.10">
    <property type="entry name" value="Periplasmic binding protein-like II"/>
    <property type="match status" value="2"/>
</dbReference>
<gene>
    <name evidence="6" type="ORF">ICN82_19025</name>
</gene>
<dbReference type="Pfam" id="PF03466">
    <property type="entry name" value="LysR_substrate"/>
    <property type="match status" value="1"/>
</dbReference>
<dbReference type="InterPro" id="IPR036388">
    <property type="entry name" value="WH-like_DNA-bd_sf"/>
</dbReference>
<evidence type="ECO:0000313" key="6">
    <source>
        <dbReference type="EMBL" id="MBE3640302.1"/>
    </source>
</evidence>
<keyword evidence="7" id="KW-1185">Reference proteome</keyword>
<organism evidence="6 7">
    <name type="scientific">Mangrovicoccus algicola</name>
    <dbReference type="NCBI Taxonomy" id="2771008"/>
    <lineage>
        <taxon>Bacteria</taxon>
        <taxon>Pseudomonadati</taxon>
        <taxon>Pseudomonadota</taxon>
        <taxon>Alphaproteobacteria</taxon>
        <taxon>Rhodobacterales</taxon>
        <taxon>Paracoccaceae</taxon>
        <taxon>Mangrovicoccus</taxon>
    </lineage>
</organism>
<protein>
    <submittedName>
        <fullName evidence="6">LysR family transcriptional regulator</fullName>
    </submittedName>
</protein>
<sequence>MLNAQWLETFVTLCDEGHFTRAAARLNMTQPGVSQHLRKLEAQLGQPLLSRDGKSFVLTPAGTALREIGTRRREEERGLRRSLQQDDPGAGAVALACSGSLALIVYPRMIARMVEAPALALHVEACPQPRILEAVAEGKADLGIADHAPAHPRLEGERIGRDALCLVLPAGAPAPATLADLDRLGFIAHPDGFAYADALLGANFARDYAGADRLRQRSFVNQIGQIPEPVAQGLGYTILPRSGVEGFAGRDRLSVATLPRPVQRELWLIRRRNRVVPARVARIAQDLRALFAERLRDGAAIG</sequence>
<evidence type="ECO:0000256" key="1">
    <source>
        <dbReference type="ARBA" id="ARBA00009437"/>
    </source>
</evidence>
<dbReference type="PANTHER" id="PTHR30126">
    <property type="entry name" value="HTH-TYPE TRANSCRIPTIONAL REGULATOR"/>
    <property type="match status" value="1"/>
</dbReference>
<name>A0A8J7CZ22_9RHOB</name>
<dbReference type="GO" id="GO:0003700">
    <property type="term" value="F:DNA-binding transcription factor activity"/>
    <property type="evidence" value="ECO:0007669"/>
    <property type="project" value="InterPro"/>
</dbReference>
<dbReference type="Gene3D" id="1.10.10.10">
    <property type="entry name" value="Winged helix-like DNA-binding domain superfamily/Winged helix DNA-binding domain"/>
    <property type="match status" value="1"/>
</dbReference>
<keyword evidence="3" id="KW-0238">DNA-binding</keyword>
<dbReference type="PROSITE" id="PS50931">
    <property type="entry name" value="HTH_LYSR"/>
    <property type="match status" value="1"/>
</dbReference>
<dbReference type="CDD" id="cd05466">
    <property type="entry name" value="PBP2_LTTR_substrate"/>
    <property type="match status" value="1"/>
</dbReference>
<evidence type="ECO:0000259" key="5">
    <source>
        <dbReference type="PROSITE" id="PS50931"/>
    </source>
</evidence>
<dbReference type="EMBL" id="JACVXA010000083">
    <property type="protein sequence ID" value="MBE3640302.1"/>
    <property type="molecule type" value="Genomic_DNA"/>
</dbReference>
<dbReference type="InterPro" id="IPR005119">
    <property type="entry name" value="LysR_subst-bd"/>
</dbReference>
<dbReference type="Proteomes" id="UP000609121">
    <property type="component" value="Unassembled WGS sequence"/>
</dbReference>
<dbReference type="AlphaFoldDB" id="A0A8J7CZ22"/>
<comment type="caution">
    <text evidence="6">The sequence shown here is derived from an EMBL/GenBank/DDBJ whole genome shotgun (WGS) entry which is preliminary data.</text>
</comment>
<keyword evidence="4" id="KW-0804">Transcription</keyword>
<dbReference type="InterPro" id="IPR000847">
    <property type="entry name" value="LysR_HTH_N"/>
</dbReference>
<reference evidence="6" key="1">
    <citation type="submission" date="2020-09" db="EMBL/GenBank/DDBJ databases">
        <title>A novel bacterium of genus Mangrovicoccus, isolated from South China Sea.</title>
        <authorList>
            <person name="Huang H."/>
            <person name="Mo K."/>
            <person name="Hu Y."/>
        </authorList>
    </citation>
    <scope>NUCLEOTIDE SEQUENCE</scope>
    <source>
        <strain evidence="6">HB182678</strain>
    </source>
</reference>
<dbReference type="RefSeq" id="WP_193186199.1">
    <property type="nucleotide sequence ID" value="NZ_JACVXA010000083.1"/>
</dbReference>
<keyword evidence="2" id="KW-0805">Transcription regulation</keyword>
<evidence type="ECO:0000256" key="2">
    <source>
        <dbReference type="ARBA" id="ARBA00023015"/>
    </source>
</evidence>
<dbReference type="SUPFAM" id="SSF46785">
    <property type="entry name" value="Winged helix' DNA-binding domain"/>
    <property type="match status" value="1"/>
</dbReference>
<evidence type="ECO:0000313" key="7">
    <source>
        <dbReference type="Proteomes" id="UP000609121"/>
    </source>
</evidence>
<feature type="domain" description="HTH lysR-type" evidence="5">
    <location>
        <begin position="2"/>
        <end position="59"/>
    </location>
</feature>
<dbReference type="FunFam" id="1.10.10.10:FF:000001">
    <property type="entry name" value="LysR family transcriptional regulator"/>
    <property type="match status" value="1"/>
</dbReference>
<dbReference type="PANTHER" id="PTHR30126:SF99">
    <property type="entry name" value="TRANSCRIPTIONAL REGULATOR LYSR FAMILY"/>
    <property type="match status" value="1"/>
</dbReference>
<dbReference type="PRINTS" id="PR00039">
    <property type="entry name" value="HTHLYSR"/>
</dbReference>
<accession>A0A8J7CZ22</accession>
<proteinExistence type="inferred from homology"/>
<dbReference type="InterPro" id="IPR036390">
    <property type="entry name" value="WH_DNA-bd_sf"/>
</dbReference>
<evidence type="ECO:0000256" key="4">
    <source>
        <dbReference type="ARBA" id="ARBA00023163"/>
    </source>
</evidence>
<dbReference type="GO" id="GO:0000976">
    <property type="term" value="F:transcription cis-regulatory region binding"/>
    <property type="evidence" value="ECO:0007669"/>
    <property type="project" value="TreeGrafter"/>
</dbReference>
<dbReference type="SUPFAM" id="SSF53850">
    <property type="entry name" value="Periplasmic binding protein-like II"/>
    <property type="match status" value="1"/>
</dbReference>
<comment type="similarity">
    <text evidence="1">Belongs to the LysR transcriptional regulatory family.</text>
</comment>